<dbReference type="Proteomes" id="UP000693942">
    <property type="component" value="Unassembled WGS sequence"/>
</dbReference>
<sequence length="377" mass="43002">MHQARILDRNAAQVQQHLEARACHLPTYLKVYNDNEPVKYAQSIYALISNGEVAKFAHESGFYYSDHELADFISVLAEEMSDEDYYARGTYRFSCSYFCWIVDRGVSVSSVIRTGQTPCVETELTAAHYFMATLGTARYYNSWALDSPLSTAAFEIAFSKTIVDKCRCWCSREGCTPLVKLLEGIYWAAHDIGSCICHDKLDGQIQAIEETLTGLCTGQIGKVGELSWIYYAIVRYCTFASLDLRHVCCCMIQKSSGPSPEEQYQEIQEEDSFLLELFENLTKEFEQEYRHGVGLEGFFEFMRVVWAPRMREVEQDLASQRLADKQLRDAELIGVVWEDYGPQPVVESLQDGKELGDLWDAMNELDEIATDPERPLI</sequence>
<evidence type="ECO:0000313" key="2">
    <source>
        <dbReference type="Proteomes" id="UP000693942"/>
    </source>
</evidence>
<dbReference type="EMBL" id="JAELUR010000011">
    <property type="protein sequence ID" value="KAG7425413.1"/>
    <property type="molecule type" value="Genomic_DNA"/>
</dbReference>
<protein>
    <submittedName>
        <fullName evidence="1">Uncharacterized protein</fullName>
    </submittedName>
</protein>
<evidence type="ECO:0000313" key="1">
    <source>
        <dbReference type="EMBL" id="KAG7425413.1"/>
    </source>
</evidence>
<gene>
    <name evidence="1" type="ORF">Forpi1262_v012982</name>
</gene>
<reference evidence="1" key="1">
    <citation type="submission" date="2021-04" db="EMBL/GenBank/DDBJ databases">
        <title>First draft genome resource for Brassicaceae pathogens Fusarium oxysporum f. sp. raphani and Fusarium oxysporum f. sp. rapae.</title>
        <authorList>
            <person name="Asai S."/>
        </authorList>
    </citation>
    <scope>NUCLEOTIDE SEQUENCE</scope>
    <source>
        <strain evidence="1">Tf1262</strain>
    </source>
</reference>
<comment type="caution">
    <text evidence="1">The sequence shown here is derived from an EMBL/GenBank/DDBJ whole genome shotgun (WGS) entry which is preliminary data.</text>
</comment>
<proteinExistence type="predicted"/>
<dbReference type="AlphaFoldDB" id="A0A8J5PW89"/>
<organism evidence="1 2">
    <name type="scientific">Fusarium oxysporum f. sp. raphani</name>
    <dbReference type="NCBI Taxonomy" id="96318"/>
    <lineage>
        <taxon>Eukaryota</taxon>
        <taxon>Fungi</taxon>
        <taxon>Dikarya</taxon>
        <taxon>Ascomycota</taxon>
        <taxon>Pezizomycotina</taxon>
        <taxon>Sordariomycetes</taxon>
        <taxon>Hypocreomycetidae</taxon>
        <taxon>Hypocreales</taxon>
        <taxon>Nectriaceae</taxon>
        <taxon>Fusarium</taxon>
        <taxon>Fusarium oxysporum species complex</taxon>
    </lineage>
</organism>
<name>A0A8J5PW89_FUSOX</name>
<accession>A0A8J5PW89</accession>